<evidence type="ECO:0000313" key="1">
    <source>
        <dbReference type="EMBL" id="KAK7382948.1"/>
    </source>
</evidence>
<dbReference type="EMBL" id="JAYMYS010000008">
    <property type="protein sequence ID" value="KAK7382948.1"/>
    <property type="molecule type" value="Genomic_DNA"/>
</dbReference>
<keyword evidence="2" id="KW-1185">Reference proteome</keyword>
<organism evidence="1 2">
    <name type="scientific">Psophocarpus tetragonolobus</name>
    <name type="common">Winged bean</name>
    <name type="synonym">Dolichos tetragonolobus</name>
    <dbReference type="NCBI Taxonomy" id="3891"/>
    <lineage>
        <taxon>Eukaryota</taxon>
        <taxon>Viridiplantae</taxon>
        <taxon>Streptophyta</taxon>
        <taxon>Embryophyta</taxon>
        <taxon>Tracheophyta</taxon>
        <taxon>Spermatophyta</taxon>
        <taxon>Magnoliopsida</taxon>
        <taxon>eudicotyledons</taxon>
        <taxon>Gunneridae</taxon>
        <taxon>Pentapetalae</taxon>
        <taxon>rosids</taxon>
        <taxon>fabids</taxon>
        <taxon>Fabales</taxon>
        <taxon>Fabaceae</taxon>
        <taxon>Papilionoideae</taxon>
        <taxon>50 kb inversion clade</taxon>
        <taxon>NPAAA clade</taxon>
        <taxon>indigoferoid/millettioid clade</taxon>
        <taxon>Phaseoleae</taxon>
        <taxon>Psophocarpus</taxon>
    </lineage>
</organism>
<comment type="caution">
    <text evidence="1">The sequence shown here is derived from an EMBL/GenBank/DDBJ whole genome shotgun (WGS) entry which is preliminary data.</text>
</comment>
<dbReference type="Proteomes" id="UP001386955">
    <property type="component" value="Unassembled WGS sequence"/>
</dbReference>
<sequence>MPLSHDFFKKTLSHDLLKLNLIFVDGFGFGMGFLLREGLLLSSGCDREEVVGVYGKGSGGYGKGDGYNHYEENDCNIRYH</sequence>
<accession>A0AAN9WY65</accession>
<protein>
    <submittedName>
        <fullName evidence="1">Uncharacterized protein</fullName>
    </submittedName>
</protein>
<gene>
    <name evidence="1" type="ORF">VNO78_28612</name>
</gene>
<proteinExistence type="predicted"/>
<dbReference type="AlphaFoldDB" id="A0AAN9WY65"/>
<name>A0AAN9WY65_PSOTE</name>
<evidence type="ECO:0000313" key="2">
    <source>
        <dbReference type="Proteomes" id="UP001386955"/>
    </source>
</evidence>
<reference evidence="1 2" key="1">
    <citation type="submission" date="2024-01" db="EMBL/GenBank/DDBJ databases">
        <title>The genomes of 5 underutilized Papilionoideae crops provide insights into root nodulation and disease resistanc.</title>
        <authorList>
            <person name="Jiang F."/>
        </authorList>
    </citation>
    <scope>NUCLEOTIDE SEQUENCE [LARGE SCALE GENOMIC DNA]</scope>
    <source>
        <strain evidence="1">DUOXIRENSHENG_FW03</strain>
        <tissue evidence="1">Leaves</tissue>
    </source>
</reference>